<keyword evidence="1" id="KW-0732">Signal</keyword>
<dbReference type="Gene3D" id="3.40.50.1000">
    <property type="entry name" value="HAD superfamily/HAD-like"/>
    <property type="match status" value="1"/>
</dbReference>
<comment type="caution">
    <text evidence="2">The sequence shown here is derived from an EMBL/GenBank/DDBJ whole genome shotgun (WGS) entry which is preliminary data.</text>
</comment>
<evidence type="ECO:0000313" key="3">
    <source>
        <dbReference type="Proteomes" id="UP001457282"/>
    </source>
</evidence>
<feature type="chain" id="PRO_5043531015" description="Acid phosphatase" evidence="1">
    <location>
        <begin position="22"/>
        <end position="133"/>
    </location>
</feature>
<sequence>MKILPVLLFFLLTTLVATTQASDSALSHQIHLLRPKTGSRGSHVPGVSCLSWRLGVETHNIIGWTTVPAACEGYVGHYMLGHQYRKDSKAVTYEALLYAKSLNLTKDGKNLWIFDIDETTLSNLPYYAHHGFG</sequence>
<evidence type="ECO:0000313" key="2">
    <source>
        <dbReference type="EMBL" id="KAK9923494.1"/>
    </source>
</evidence>
<accession>A0AAW1WHY4</accession>
<dbReference type="Proteomes" id="UP001457282">
    <property type="component" value="Unassembled WGS sequence"/>
</dbReference>
<name>A0AAW1WHY4_RUBAR</name>
<dbReference type="AlphaFoldDB" id="A0AAW1WHY4"/>
<dbReference type="PANTHER" id="PTHR31284">
    <property type="entry name" value="ACID PHOSPHATASE-LIKE PROTEIN"/>
    <property type="match status" value="1"/>
</dbReference>
<evidence type="ECO:0008006" key="4">
    <source>
        <dbReference type="Google" id="ProtNLM"/>
    </source>
</evidence>
<dbReference type="EMBL" id="JBEDUW010000006">
    <property type="protein sequence ID" value="KAK9923494.1"/>
    <property type="molecule type" value="Genomic_DNA"/>
</dbReference>
<protein>
    <recommendedName>
        <fullName evidence="4">Acid phosphatase</fullName>
    </recommendedName>
</protein>
<feature type="signal peptide" evidence="1">
    <location>
        <begin position="1"/>
        <end position="21"/>
    </location>
</feature>
<dbReference type="Pfam" id="PF03767">
    <property type="entry name" value="Acid_phosphat_B"/>
    <property type="match status" value="1"/>
</dbReference>
<reference evidence="2 3" key="1">
    <citation type="journal article" date="2023" name="G3 (Bethesda)">
        <title>A chromosome-length genome assembly and annotation of blackberry (Rubus argutus, cv. 'Hillquist').</title>
        <authorList>
            <person name="Bruna T."/>
            <person name="Aryal R."/>
            <person name="Dudchenko O."/>
            <person name="Sargent D.J."/>
            <person name="Mead D."/>
            <person name="Buti M."/>
            <person name="Cavallini A."/>
            <person name="Hytonen T."/>
            <person name="Andres J."/>
            <person name="Pham M."/>
            <person name="Weisz D."/>
            <person name="Mascagni F."/>
            <person name="Usai G."/>
            <person name="Natali L."/>
            <person name="Bassil N."/>
            <person name="Fernandez G.E."/>
            <person name="Lomsadze A."/>
            <person name="Armour M."/>
            <person name="Olukolu B."/>
            <person name="Poorten T."/>
            <person name="Britton C."/>
            <person name="Davik J."/>
            <person name="Ashrafi H."/>
            <person name="Aiden E.L."/>
            <person name="Borodovsky M."/>
            <person name="Worthington M."/>
        </authorList>
    </citation>
    <scope>NUCLEOTIDE SEQUENCE [LARGE SCALE GENOMIC DNA]</scope>
    <source>
        <strain evidence="2">PI 553951</strain>
    </source>
</reference>
<dbReference type="InterPro" id="IPR005519">
    <property type="entry name" value="Acid_phosphat_B-like"/>
</dbReference>
<dbReference type="InterPro" id="IPR023214">
    <property type="entry name" value="HAD_sf"/>
</dbReference>
<proteinExistence type="predicted"/>
<keyword evidence="3" id="KW-1185">Reference proteome</keyword>
<gene>
    <name evidence="2" type="ORF">M0R45_031911</name>
</gene>
<organism evidence="2 3">
    <name type="scientific">Rubus argutus</name>
    <name type="common">Southern blackberry</name>
    <dbReference type="NCBI Taxonomy" id="59490"/>
    <lineage>
        <taxon>Eukaryota</taxon>
        <taxon>Viridiplantae</taxon>
        <taxon>Streptophyta</taxon>
        <taxon>Embryophyta</taxon>
        <taxon>Tracheophyta</taxon>
        <taxon>Spermatophyta</taxon>
        <taxon>Magnoliopsida</taxon>
        <taxon>eudicotyledons</taxon>
        <taxon>Gunneridae</taxon>
        <taxon>Pentapetalae</taxon>
        <taxon>rosids</taxon>
        <taxon>fabids</taxon>
        <taxon>Rosales</taxon>
        <taxon>Rosaceae</taxon>
        <taxon>Rosoideae</taxon>
        <taxon>Rosoideae incertae sedis</taxon>
        <taxon>Rubus</taxon>
    </lineage>
</organism>
<dbReference type="PANTHER" id="PTHR31284:SF19">
    <property type="entry name" value="VEGETATIVE STORAGE PROTEIN 1-RELATED"/>
    <property type="match status" value="1"/>
</dbReference>
<evidence type="ECO:0000256" key="1">
    <source>
        <dbReference type="SAM" id="SignalP"/>
    </source>
</evidence>